<dbReference type="Proteomes" id="UP000292478">
    <property type="component" value="Unassembled WGS sequence"/>
</dbReference>
<protein>
    <submittedName>
        <fullName evidence="1">Uncharacterized protein</fullName>
    </submittedName>
</protein>
<accession>A0A4R0V832</accession>
<comment type="caution">
    <text evidence="1">The sequence shown here is derived from an EMBL/GenBank/DDBJ whole genome shotgun (WGS) entry which is preliminary data.</text>
</comment>
<gene>
    <name evidence="1" type="ORF">MCC10113_0263</name>
</gene>
<dbReference type="RefSeq" id="WP_003809970.1">
    <property type="nucleotide sequence ID" value="NZ_BNGZ01000001.1"/>
</dbReference>
<reference evidence="1 2" key="1">
    <citation type="journal article" date="2018" name="Sci. Rep.">
        <title>Genomic diversity and distribution of Bifidobacterium longum subsp. longum across the human lifespan.</title>
        <authorList>
            <person name="Odamaki T."/>
            <person name="Bottacini F."/>
            <person name="Kato K."/>
            <person name="Mitsuyama E."/>
            <person name="Yoshida K."/>
            <person name="Horigome A."/>
            <person name="Xiao J.Z."/>
            <person name="van Sinderen D."/>
        </authorList>
    </citation>
    <scope>NUCLEOTIDE SEQUENCE [LARGE SCALE GENOMIC DNA]</scope>
    <source>
        <strain evidence="1 2">MCC10113</strain>
    </source>
</reference>
<proteinExistence type="predicted"/>
<sequence length="67" mass="7632">MSEQVGKIFTRQDVADALQDAFLRFDTCTSADPDQYSFTIEGRHLMIDFIFEHYGIPTDISELEAGQ</sequence>
<dbReference type="AlphaFoldDB" id="A0A4R0V832"/>
<organism evidence="1 2">
    <name type="scientific">Bifidobacterium longum subsp. longum</name>
    <dbReference type="NCBI Taxonomy" id="1679"/>
    <lineage>
        <taxon>Bacteria</taxon>
        <taxon>Bacillati</taxon>
        <taxon>Actinomycetota</taxon>
        <taxon>Actinomycetes</taxon>
        <taxon>Bifidobacteriales</taxon>
        <taxon>Bifidobacteriaceae</taxon>
        <taxon>Bifidobacterium</taxon>
    </lineage>
</organism>
<dbReference type="EMBL" id="SHTC01000005">
    <property type="protein sequence ID" value="TCF60176.1"/>
    <property type="molecule type" value="Genomic_DNA"/>
</dbReference>
<evidence type="ECO:0000313" key="2">
    <source>
        <dbReference type="Proteomes" id="UP000292478"/>
    </source>
</evidence>
<name>A0A4R0V832_BIFLL</name>
<evidence type="ECO:0000313" key="1">
    <source>
        <dbReference type="EMBL" id="TCF60176.1"/>
    </source>
</evidence>